<evidence type="ECO:0000259" key="1">
    <source>
        <dbReference type="Pfam" id="PF02806"/>
    </source>
</evidence>
<dbReference type="GO" id="GO:0043169">
    <property type="term" value="F:cation binding"/>
    <property type="evidence" value="ECO:0007669"/>
    <property type="project" value="InterPro"/>
</dbReference>
<dbReference type="AlphaFoldDB" id="A0A4Y3LZS7"/>
<reference evidence="2 3" key="1">
    <citation type="submission" date="2019-06" db="EMBL/GenBank/DDBJ databases">
        <title>Whole genome shotgun sequence of Gluconobacter roseus NBRC 3990.</title>
        <authorList>
            <person name="Hosoyama A."/>
            <person name="Uohara A."/>
            <person name="Ohji S."/>
            <person name="Ichikawa N."/>
        </authorList>
    </citation>
    <scope>NUCLEOTIDE SEQUENCE [LARGE SCALE GENOMIC DNA]</scope>
    <source>
        <strain evidence="2 3">NBRC 3990</strain>
    </source>
</reference>
<keyword evidence="3" id="KW-1185">Reference proteome</keyword>
<evidence type="ECO:0000313" key="3">
    <source>
        <dbReference type="Proteomes" id="UP000320772"/>
    </source>
</evidence>
<sequence length="79" mass="8289">MTPVPRHDYRIGVPSDGSWHEILNTDAAIFGGSNMGNGGLCHAQHVPSHGEAQSLVLTLPPLSTLYFSPHPASPQGSSS</sequence>
<dbReference type="Gene3D" id="2.60.40.1180">
    <property type="entry name" value="Golgi alpha-mannosidase II"/>
    <property type="match status" value="1"/>
</dbReference>
<name>A0A4Y3LZS7_9PROT</name>
<dbReference type="Pfam" id="PF02806">
    <property type="entry name" value="Alpha-amylase_C"/>
    <property type="match status" value="1"/>
</dbReference>
<accession>A0A4Y3LZS7</accession>
<dbReference type="SUPFAM" id="SSF51011">
    <property type="entry name" value="Glycosyl hydrolase domain"/>
    <property type="match status" value="1"/>
</dbReference>
<gene>
    <name evidence="2" type="ORF">GRO01_00680</name>
</gene>
<dbReference type="InterPro" id="IPR013780">
    <property type="entry name" value="Glyco_hydro_b"/>
</dbReference>
<organism evidence="2 3">
    <name type="scientific">Gluconobacter roseus NBRC 3990</name>
    <dbReference type="NCBI Taxonomy" id="1307950"/>
    <lineage>
        <taxon>Bacteria</taxon>
        <taxon>Pseudomonadati</taxon>
        <taxon>Pseudomonadota</taxon>
        <taxon>Alphaproteobacteria</taxon>
        <taxon>Acetobacterales</taxon>
        <taxon>Acetobacteraceae</taxon>
        <taxon>Gluconobacter</taxon>
    </lineage>
</organism>
<comment type="caution">
    <text evidence="2">The sequence shown here is derived from an EMBL/GenBank/DDBJ whole genome shotgun (WGS) entry which is preliminary data.</text>
</comment>
<evidence type="ECO:0000313" key="2">
    <source>
        <dbReference type="EMBL" id="GEB02492.1"/>
    </source>
</evidence>
<protein>
    <recommendedName>
        <fullName evidence="1">Alpha-amylase/branching enzyme C-terminal all beta domain-containing protein</fullName>
    </recommendedName>
</protein>
<dbReference type="GO" id="GO:0003824">
    <property type="term" value="F:catalytic activity"/>
    <property type="evidence" value="ECO:0007669"/>
    <property type="project" value="InterPro"/>
</dbReference>
<feature type="domain" description="Alpha-amylase/branching enzyme C-terminal all beta" evidence="1">
    <location>
        <begin position="2"/>
        <end position="69"/>
    </location>
</feature>
<dbReference type="GO" id="GO:0005975">
    <property type="term" value="P:carbohydrate metabolic process"/>
    <property type="evidence" value="ECO:0007669"/>
    <property type="project" value="InterPro"/>
</dbReference>
<dbReference type="InterPro" id="IPR006048">
    <property type="entry name" value="A-amylase/branching_C"/>
</dbReference>
<dbReference type="EMBL" id="BJLY01000001">
    <property type="protein sequence ID" value="GEB02492.1"/>
    <property type="molecule type" value="Genomic_DNA"/>
</dbReference>
<proteinExistence type="predicted"/>
<dbReference type="Proteomes" id="UP000320772">
    <property type="component" value="Unassembled WGS sequence"/>
</dbReference>